<comment type="caution">
    <text evidence="1">The sequence shown here is derived from an EMBL/GenBank/DDBJ whole genome shotgun (WGS) entry which is preliminary data.</text>
</comment>
<dbReference type="Proteomes" id="UP000290608">
    <property type="component" value="Unassembled WGS sequence"/>
</dbReference>
<proteinExistence type="predicted"/>
<name>A0A4Q0PEV8_9FLAO</name>
<sequence>MYPKRKRLSKESIGKEKDTTQVFWEAALSRKDRDIYQHPFEDYPPKPAVKRYTIRINGSTKEAGSIPGF</sequence>
<gene>
    <name evidence="1" type="ORF">DSL99_3470</name>
</gene>
<reference evidence="1 2" key="1">
    <citation type="submission" date="2018-07" db="EMBL/GenBank/DDBJ databases">
        <title>Leeuwenhoekiella genomics.</title>
        <authorList>
            <person name="Tahon G."/>
            <person name="Willems A."/>
        </authorList>
    </citation>
    <scope>NUCLEOTIDE SEQUENCE [LARGE SCALE GENOMIC DNA]</scope>
    <source>
        <strain evidence="1 2">LMG 1345</strain>
    </source>
</reference>
<evidence type="ECO:0000313" key="2">
    <source>
        <dbReference type="Proteomes" id="UP000290608"/>
    </source>
</evidence>
<dbReference type="EMBL" id="QOVL01000022">
    <property type="protein sequence ID" value="RXG25437.1"/>
    <property type="molecule type" value="Genomic_DNA"/>
</dbReference>
<dbReference type="AlphaFoldDB" id="A0A4Q0PEV8"/>
<evidence type="ECO:0000313" key="1">
    <source>
        <dbReference type="EMBL" id="RXG25437.1"/>
    </source>
</evidence>
<protein>
    <submittedName>
        <fullName evidence="1">Uncharacterized protein</fullName>
    </submittedName>
</protein>
<organism evidence="1 2">
    <name type="scientific">Leeuwenhoekiella marinoflava</name>
    <dbReference type="NCBI Taxonomy" id="988"/>
    <lineage>
        <taxon>Bacteria</taxon>
        <taxon>Pseudomonadati</taxon>
        <taxon>Bacteroidota</taxon>
        <taxon>Flavobacteriia</taxon>
        <taxon>Flavobacteriales</taxon>
        <taxon>Flavobacteriaceae</taxon>
        <taxon>Leeuwenhoekiella</taxon>
    </lineage>
</organism>
<dbReference type="RefSeq" id="WP_073100581.1">
    <property type="nucleotide sequence ID" value="NZ_QOVL01000022.1"/>
</dbReference>
<accession>A0A4Q0PEV8</accession>